<feature type="transmembrane region" description="Helical" evidence="2">
    <location>
        <begin position="12"/>
        <end position="30"/>
    </location>
</feature>
<evidence type="ECO:0000256" key="1">
    <source>
        <dbReference type="SAM" id="MobiDB-lite"/>
    </source>
</evidence>
<reference evidence="3 4" key="1">
    <citation type="journal article" date="2016" name="Nat. Commun.">
        <title>Thousands of microbial genomes shed light on interconnected biogeochemical processes in an aquifer system.</title>
        <authorList>
            <person name="Anantharaman K."/>
            <person name="Brown C.T."/>
            <person name="Hug L.A."/>
            <person name="Sharon I."/>
            <person name="Castelle C.J."/>
            <person name="Probst A.J."/>
            <person name="Thomas B.C."/>
            <person name="Singh A."/>
            <person name="Wilkins M.J."/>
            <person name="Karaoz U."/>
            <person name="Brodie E.L."/>
            <person name="Williams K.H."/>
            <person name="Hubbard S.S."/>
            <person name="Banfield J.F."/>
        </authorList>
    </citation>
    <scope>NUCLEOTIDE SEQUENCE [LARGE SCALE GENOMIC DNA]</scope>
</reference>
<keyword evidence="2" id="KW-0472">Membrane</keyword>
<keyword evidence="2" id="KW-0812">Transmembrane</keyword>
<evidence type="ECO:0000313" key="3">
    <source>
        <dbReference type="EMBL" id="OHA17960.1"/>
    </source>
</evidence>
<feature type="transmembrane region" description="Helical" evidence="2">
    <location>
        <begin position="36"/>
        <end position="57"/>
    </location>
</feature>
<dbReference type="STRING" id="1802301.A2664_01250"/>
<feature type="compositionally biased region" description="Low complexity" evidence="1">
    <location>
        <begin position="250"/>
        <end position="264"/>
    </location>
</feature>
<dbReference type="AlphaFoldDB" id="A0A1G2M238"/>
<organism evidence="3 4">
    <name type="scientific">Candidatus Taylorbacteria bacterium RIFCSPHIGHO2_01_FULL_46_22b</name>
    <dbReference type="NCBI Taxonomy" id="1802301"/>
    <lineage>
        <taxon>Bacteria</taxon>
        <taxon>Candidatus Tayloriibacteriota</taxon>
    </lineage>
</organism>
<dbReference type="EMBL" id="MHRF01000010">
    <property type="protein sequence ID" value="OHA17960.1"/>
    <property type="molecule type" value="Genomic_DNA"/>
</dbReference>
<feature type="compositionally biased region" description="Polar residues" evidence="1">
    <location>
        <begin position="146"/>
        <end position="161"/>
    </location>
</feature>
<protein>
    <submittedName>
        <fullName evidence="3">Uncharacterized protein</fullName>
    </submittedName>
</protein>
<gene>
    <name evidence="3" type="ORF">A2664_01250</name>
</gene>
<keyword evidence="2" id="KW-1133">Transmembrane helix</keyword>
<proteinExistence type="predicted"/>
<comment type="caution">
    <text evidence="3">The sequence shown here is derived from an EMBL/GenBank/DDBJ whole genome shotgun (WGS) entry which is preliminary data.</text>
</comment>
<sequence>MEGEVHKRSNIEWFFLIAIAITIDLVQIGLDLLVGVGIVINRFIDLIVGPALFMYCAVTHIKLTVGRTVSILGTIVGEMIPVIDIAPFWTADVIFIMLSVKAEEGNKLAKVGLLATGIAGAAAGGAFKGSKKPPSGAMVVRKGGPSPQTASGFSRSQPKVNIPKSKNWQAAGFETEENANEWHTALMSSGNSRIVQSEKARATMGRMWKDAGFTPDQAREYIAQGVVNPQAARGYNLPRRAEVQPPPIPQGQRVPPKINTGGKPPVIPPPKINDTRRPPVIPPPRLTGEEPTKTERLRNYAKEKLYEKGKQKVEDVEVIRGNAPRKEEQEEEVDSA</sequence>
<evidence type="ECO:0000313" key="4">
    <source>
        <dbReference type="Proteomes" id="UP000178873"/>
    </source>
</evidence>
<dbReference type="Proteomes" id="UP000178873">
    <property type="component" value="Unassembled WGS sequence"/>
</dbReference>
<accession>A0A1G2M238</accession>
<evidence type="ECO:0000256" key="2">
    <source>
        <dbReference type="SAM" id="Phobius"/>
    </source>
</evidence>
<name>A0A1G2M238_9BACT</name>
<feature type="region of interest" description="Disordered" evidence="1">
    <location>
        <begin position="129"/>
        <end position="161"/>
    </location>
</feature>
<feature type="transmembrane region" description="Helical" evidence="2">
    <location>
        <begin position="69"/>
        <end position="89"/>
    </location>
</feature>
<feature type="region of interest" description="Disordered" evidence="1">
    <location>
        <begin position="315"/>
        <end position="336"/>
    </location>
</feature>
<feature type="region of interest" description="Disordered" evidence="1">
    <location>
        <begin position="240"/>
        <end position="298"/>
    </location>
</feature>
<feature type="compositionally biased region" description="Basic and acidic residues" evidence="1">
    <location>
        <begin position="315"/>
        <end position="328"/>
    </location>
</feature>
<feature type="compositionally biased region" description="Basic and acidic residues" evidence="1">
    <location>
        <begin position="287"/>
        <end position="298"/>
    </location>
</feature>